<comment type="caution">
    <text evidence="1">The sequence shown here is derived from an EMBL/GenBank/DDBJ whole genome shotgun (WGS) entry which is preliminary data.</text>
</comment>
<protein>
    <submittedName>
        <fullName evidence="1">Uncharacterized protein</fullName>
    </submittedName>
</protein>
<dbReference type="EMBL" id="JAOQBH010000012">
    <property type="protein sequence ID" value="KAJ4127843.1"/>
    <property type="molecule type" value="Genomic_DNA"/>
</dbReference>
<proteinExistence type="predicted"/>
<dbReference type="InterPro" id="IPR053187">
    <property type="entry name" value="Notoamide_regulator"/>
</dbReference>
<organism evidence="1 2">
    <name type="scientific">Fusarium equiseti</name>
    <name type="common">Fusarium scirpi</name>
    <dbReference type="NCBI Taxonomy" id="61235"/>
    <lineage>
        <taxon>Eukaryota</taxon>
        <taxon>Fungi</taxon>
        <taxon>Dikarya</taxon>
        <taxon>Ascomycota</taxon>
        <taxon>Pezizomycotina</taxon>
        <taxon>Sordariomycetes</taxon>
        <taxon>Hypocreomycetidae</taxon>
        <taxon>Hypocreales</taxon>
        <taxon>Nectriaceae</taxon>
        <taxon>Fusarium</taxon>
        <taxon>Fusarium incarnatum-equiseti species complex</taxon>
    </lineage>
</organism>
<gene>
    <name evidence="1" type="ORF">NW768_008121</name>
</gene>
<evidence type="ECO:0000313" key="1">
    <source>
        <dbReference type="EMBL" id="KAJ4127843.1"/>
    </source>
</evidence>
<dbReference type="Proteomes" id="UP001152024">
    <property type="component" value="Unassembled WGS sequence"/>
</dbReference>
<reference evidence="1" key="1">
    <citation type="submission" date="2022-09" db="EMBL/GenBank/DDBJ databases">
        <title>Fusarium specimens isolated from Avocado Roots.</title>
        <authorList>
            <person name="Stajich J."/>
            <person name="Roper C."/>
            <person name="Heimlech-Rivalta G."/>
        </authorList>
    </citation>
    <scope>NUCLEOTIDE SEQUENCE</scope>
    <source>
        <strain evidence="1">CF00095</strain>
    </source>
</reference>
<name>A0ABQ8R5V2_FUSEQ</name>
<evidence type="ECO:0000313" key="2">
    <source>
        <dbReference type="Proteomes" id="UP001152024"/>
    </source>
</evidence>
<keyword evidence="2" id="KW-1185">Reference proteome</keyword>
<accession>A0ABQ8R5V2</accession>
<sequence length="417" mass="47728">MFFGCQMYTAVDKVASQYVKSFYSESEELYTTEKANDLPINVAALVLRSLSLMCQAKDDAVVQSANDSIQMGARLGFFKKGQPSSMAPEELPDNGTRMNAYLAWGAFCWHVTITLFYRQPHVEVINLSPILPIPKNQFFNAVHHKTQEPDDMMGEAFPALCEFWLIVHSALWIYHCSYSDSPPDIWRSILSEHKFRELLAWSNRIPLSLHREKMSGPHVPVCHIWLHAALLDIVRTFTGTESQAPRIWTTFNASDSSADAAYKASVNQLKRLILDYRTNYETSTYSILWHTGLLYLINALLESPRDPEWHLYFLLCIYGYHSLRASYHVSESIGKGLLAMTLRETDLPVDEARKILEHLENGEPADPERRPSATFMADLKLAELDPTRAQVENMAEEFELMALFNEIMEQNRMECSE</sequence>
<dbReference type="PANTHER" id="PTHR47256:SF1">
    <property type="entry name" value="ZN(II)2CYS6 TRANSCRIPTION FACTOR (EUROFUNG)"/>
    <property type="match status" value="1"/>
</dbReference>
<dbReference type="PANTHER" id="PTHR47256">
    <property type="entry name" value="ZN(II)2CYS6 TRANSCRIPTION FACTOR (EUROFUNG)-RELATED"/>
    <property type="match status" value="1"/>
</dbReference>